<evidence type="ECO:0000256" key="1">
    <source>
        <dbReference type="ARBA" id="ARBA00004196"/>
    </source>
</evidence>
<evidence type="ECO:0000259" key="7">
    <source>
        <dbReference type="Pfam" id="PF25967"/>
    </source>
</evidence>
<feature type="domain" description="Multidrug resistance protein MdtA-like beta-barrel" evidence="6">
    <location>
        <begin position="182"/>
        <end position="267"/>
    </location>
</feature>
<gene>
    <name evidence="8" type="ORF">QO034_17965</name>
</gene>
<dbReference type="Pfam" id="PF25876">
    <property type="entry name" value="HH_MFP_RND"/>
    <property type="match status" value="1"/>
</dbReference>
<evidence type="ECO:0000259" key="6">
    <source>
        <dbReference type="Pfam" id="PF25944"/>
    </source>
</evidence>
<accession>A0ABT7FIM2</accession>
<dbReference type="Pfam" id="PF25967">
    <property type="entry name" value="RND-MFP_C"/>
    <property type="match status" value="1"/>
</dbReference>
<dbReference type="PANTHER" id="PTHR30158:SF3">
    <property type="entry name" value="MULTIDRUG EFFLUX PUMP SUBUNIT ACRA-RELATED"/>
    <property type="match status" value="1"/>
</dbReference>
<protein>
    <submittedName>
        <fullName evidence="8">Efflux RND transporter periplasmic adaptor subunit</fullName>
    </submittedName>
</protein>
<evidence type="ECO:0000313" key="8">
    <source>
        <dbReference type="EMBL" id="MDK3074980.1"/>
    </source>
</evidence>
<dbReference type="InterPro" id="IPR058627">
    <property type="entry name" value="MdtA-like_C"/>
</dbReference>
<dbReference type="SUPFAM" id="SSF111369">
    <property type="entry name" value="HlyD-like secretion proteins"/>
    <property type="match status" value="1"/>
</dbReference>
<name>A0ABT7FIM2_9RHOB</name>
<dbReference type="Gene3D" id="1.10.287.470">
    <property type="entry name" value="Helix hairpin bin"/>
    <property type="match status" value="1"/>
</dbReference>
<evidence type="ECO:0000256" key="3">
    <source>
        <dbReference type="SAM" id="MobiDB-lite"/>
    </source>
</evidence>
<keyword evidence="9" id="KW-1185">Reference proteome</keyword>
<dbReference type="PANTHER" id="PTHR30158">
    <property type="entry name" value="ACRA/E-RELATED COMPONENT OF DRUG EFFLUX TRANSPORTER"/>
    <property type="match status" value="1"/>
</dbReference>
<dbReference type="InterPro" id="IPR058625">
    <property type="entry name" value="MdtA-like_BSH"/>
</dbReference>
<dbReference type="Proteomes" id="UP001227126">
    <property type="component" value="Unassembled WGS sequence"/>
</dbReference>
<feature type="region of interest" description="Disordered" evidence="3">
    <location>
        <begin position="340"/>
        <end position="369"/>
    </location>
</feature>
<evidence type="ECO:0000259" key="4">
    <source>
        <dbReference type="Pfam" id="PF25876"/>
    </source>
</evidence>
<dbReference type="InterPro" id="IPR058624">
    <property type="entry name" value="MdtA-like_HH"/>
</dbReference>
<sequence>MSQGAPGPTPVTVVTLKAQDVTLTATLPGRIVASGVAEVRPQVSGILTDRMFDEGASVSQGDTMYQIDPAVYEAHVAQADAAVAQAQASVSATEKETERVQELLTRSVASQQALDDAIAARDSARAALLVAKAQLQAAEIDLERTTIRAPISGEVGLSQATRGALVTAGQAEPLTVIRQLDPVYLDVTASAAQIIRWRRGQISAELGSSDPTVTMTLADGLGYDFTGKLTAAEPHVDEKTGVAVLRMQFPNPDLILLPGMYAQVDMPTGIAKDVFLVPQEGVSRDRRGQAVALFVGENDVVEKRILTVLGDRDNAWIVSDGVRDGDRLIVAGLQKIAEGATVAPSERASEPQASASADQGTAPAPAAQD</sequence>
<dbReference type="InterPro" id="IPR006143">
    <property type="entry name" value="RND_pump_MFP"/>
</dbReference>
<feature type="domain" description="Multidrug resistance protein MdtA-like barrel-sandwich hybrid" evidence="5">
    <location>
        <begin position="36"/>
        <end position="177"/>
    </location>
</feature>
<comment type="similarity">
    <text evidence="2">Belongs to the membrane fusion protein (MFP) (TC 8.A.1) family.</text>
</comment>
<feature type="domain" description="Multidrug resistance protein MdtA-like alpha-helical hairpin" evidence="4">
    <location>
        <begin position="77"/>
        <end position="144"/>
    </location>
</feature>
<dbReference type="Gene3D" id="2.40.30.170">
    <property type="match status" value="1"/>
</dbReference>
<evidence type="ECO:0000256" key="2">
    <source>
        <dbReference type="ARBA" id="ARBA00009477"/>
    </source>
</evidence>
<proteinExistence type="inferred from homology"/>
<dbReference type="InterPro" id="IPR058626">
    <property type="entry name" value="MdtA-like_b-barrel"/>
</dbReference>
<feature type="domain" description="Multidrug resistance protein MdtA-like C-terminal permuted SH3" evidence="7">
    <location>
        <begin position="274"/>
        <end position="335"/>
    </location>
</feature>
<reference evidence="8 9" key="1">
    <citation type="submission" date="2023-05" db="EMBL/GenBank/DDBJ databases">
        <title>Sedimentitalea sp. nov. JM2-8.</title>
        <authorList>
            <person name="Huang J."/>
        </authorList>
    </citation>
    <scope>NUCLEOTIDE SEQUENCE [LARGE SCALE GENOMIC DNA]</scope>
    <source>
        <strain evidence="8 9">JM2-8</strain>
    </source>
</reference>
<comment type="subcellular location">
    <subcellularLocation>
        <location evidence="1">Cell envelope</location>
    </subcellularLocation>
</comment>
<dbReference type="NCBIfam" id="TIGR01730">
    <property type="entry name" value="RND_mfp"/>
    <property type="match status" value="1"/>
</dbReference>
<dbReference type="Gene3D" id="2.40.420.20">
    <property type="match status" value="1"/>
</dbReference>
<dbReference type="Gene3D" id="2.40.50.100">
    <property type="match status" value="1"/>
</dbReference>
<comment type="caution">
    <text evidence="8">The sequence shown here is derived from an EMBL/GenBank/DDBJ whole genome shotgun (WGS) entry which is preliminary data.</text>
</comment>
<dbReference type="EMBL" id="JASNJE010000028">
    <property type="protein sequence ID" value="MDK3074980.1"/>
    <property type="molecule type" value="Genomic_DNA"/>
</dbReference>
<evidence type="ECO:0000259" key="5">
    <source>
        <dbReference type="Pfam" id="PF25917"/>
    </source>
</evidence>
<dbReference type="Pfam" id="PF25944">
    <property type="entry name" value="Beta-barrel_RND"/>
    <property type="match status" value="1"/>
</dbReference>
<dbReference type="Pfam" id="PF25917">
    <property type="entry name" value="BSH_RND"/>
    <property type="match status" value="1"/>
</dbReference>
<evidence type="ECO:0000313" key="9">
    <source>
        <dbReference type="Proteomes" id="UP001227126"/>
    </source>
</evidence>
<organism evidence="8 9">
    <name type="scientific">Sedimentitalea xiamensis</name>
    <dbReference type="NCBI Taxonomy" id="3050037"/>
    <lineage>
        <taxon>Bacteria</taxon>
        <taxon>Pseudomonadati</taxon>
        <taxon>Pseudomonadota</taxon>
        <taxon>Alphaproteobacteria</taxon>
        <taxon>Rhodobacterales</taxon>
        <taxon>Paracoccaceae</taxon>
        <taxon>Sedimentitalea</taxon>
    </lineage>
</organism>